<accession>A0A1F7FG61</accession>
<proteinExistence type="predicted"/>
<keyword evidence="1" id="KW-0808">Transferase</keyword>
<feature type="domain" description="Enolpyruvate transferase" evidence="2">
    <location>
        <begin position="247"/>
        <end position="453"/>
    </location>
</feature>
<dbReference type="InterPro" id="IPR036968">
    <property type="entry name" value="Enolpyruvate_Tfrase_sf"/>
</dbReference>
<gene>
    <name evidence="3" type="ORF">A2519_03805</name>
</gene>
<dbReference type="GO" id="GO:0009423">
    <property type="term" value="P:chorismate biosynthetic process"/>
    <property type="evidence" value="ECO:0007669"/>
    <property type="project" value="TreeGrafter"/>
</dbReference>
<dbReference type="EMBL" id="MFYX01000050">
    <property type="protein sequence ID" value="OGK05685.1"/>
    <property type="molecule type" value="Genomic_DNA"/>
</dbReference>
<dbReference type="GO" id="GO:0003866">
    <property type="term" value="F:3-phosphoshikimate 1-carboxyvinyltransferase activity"/>
    <property type="evidence" value="ECO:0007669"/>
    <property type="project" value="TreeGrafter"/>
</dbReference>
<dbReference type="SUPFAM" id="SSF55205">
    <property type="entry name" value="EPT/RTPC-like"/>
    <property type="match status" value="1"/>
</dbReference>
<dbReference type="Proteomes" id="UP000179243">
    <property type="component" value="Unassembled WGS sequence"/>
</dbReference>
<reference evidence="3 4" key="1">
    <citation type="journal article" date="2016" name="Nat. Commun.">
        <title>Thousands of microbial genomes shed light on interconnected biogeochemical processes in an aquifer system.</title>
        <authorList>
            <person name="Anantharaman K."/>
            <person name="Brown C.T."/>
            <person name="Hug L.A."/>
            <person name="Sharon I."/>
            <person name="Castelle C.J."/>
            <person name="Probst A.J."/>
            <person name="Thomas B.C."/>
            <person name="Singh A."/>
            <person name="Wilkins M.J."/>
            <person name="Karaoz U."/>
            <person name="Brodie E.L."/>
            <person name="Williams K.H."/>
            <person name="Hubbard S.S."/>
            <person name="Banfield J.F."/>
        </authorList>
    </citation>
    <scope>NUCLEOTIDE SEQUENCE [LARGE SCALE GENOMIC DNA]</scope>
</reference>
<sequence length="464" mass="50131">MNRTFHQAKGISGEIQPPASVSALLKATLLSLFAKGETTIENTPKCGAAEELFSFVQRSFGAITRQGGSCIVQGSGGFSDPSLPAAIENIPSAETLELIAPLFFRKGVRISGNASSITGRFRNALKKLSASGFSFEFKEQDNAFQLEIIPSSPESLECAIDHPDETMKTICLFAAMAAASGQNRIIETTPLPGETEAIAQKFGAIITVQKQGASYEESEQEHEQDHGNELERRIRRIQKQKAAESDEKSMRIITVREQPVLTAAHFTLTGGAVCAAPFLLAATLCGHSTVTVKGISSGCAPFIHVLRRMGGRLQTEKHKDSDRFDCQVSSAPLAGRRFSGELMAGIGELFPFVCVAAAYATGQTIIRDADFLRQGPMDLFTGTLKNLRTMGVKTGEIEDGIVIEGAREYDGAEFDACGHPAIAMAFSVAAIKNQGESTLVNAEAVDQYWPDFYFQFENLVRNVE</sequence>
<dbReference type="InterPro" id="IPR001986">
    <property type="entry name" value="Enolpyruvate_Tfrase_dom"/>
</dbReference>
<protein>
    <recommendedName>
        <fullName evidence="2">Enolpyruvate transferase domain-containing protein</fullName>
    </recommendedName>
</protein>
<name>A0A1F7FG61_UNCRA</name>
<dbReference type="PANTHER" id="PTHR21090:SF5">
    <property type="entry name" value="PENTAFUNCTIONAL AROM POLYPEPTIDE"/>
    <property type="match status" value="1"/>
</dbReference>
<feature type="domain" description="Enolpyruvate transferase" evidence="2">
    <location>
        <begin position="8"/>
        <end position="220"/>
    </location>
</feature>
<dbReference type="PANTHER" id="PTHR21090">
    <property type="entry name" value="AROM/DEHYDROQUINATE SYNTHASE"/>
    <property type="match status" value="1"/>
</dbReference>
<evidence type="ECO:0000313" key="3">
    <source>
        <dbReference type="EMBL" id="OGK05685.1"/>
    </source>
</evidence>
<comment type="caution">
    <text evidence="3">The sequence shown here is derived from an EMBL/GenBank/DDBJ whole genome shotgun (WGS) entry which is preliminary data.</text>
</comment>
<dbReference type="InterPro" id="IPR013792">
    <property type="entry name" value="RNA3'P_cycl/enolpyr_Trfase_a/b"/>
</dbReference>
<dbReference type="Gene3D" id="3.65.10.10">
    <property type="entry name" value="Enolpyruvate transferase domain"/>
    <property type="match status" value="2"/>
</dbReference>
<organism evidence="3 4">
    <name type="scientific">Candidatus Raymondbacteria bacterium RIFOXYD12_FULL_49_13</name>
    <dbReference type="NCBI Taxonomy" id="1817890"/>
    <lineage>
        <taxon>Bacteria</taxon>
        <taxon>Raymondiibacteriota</taxon>
    </lineage>
</organism>
<dbReference type="AlphaFoldDB" id="A0A1F7FG61"/>
<evidence type="ECO:0000259" key="2">
    <source>
        <dbReference type="Pfam" id="PF00275"/>
    </source>
</evidence>
<evidence type="ECO:0000256" key="1">
    <source>
        <dbReference type="ARBA" id="ARBA00022679"/>
    </source>
</evidence>
<evidence type="ECO:0000313" key="4">
    <source>
        <dbReference type="Proteomes" id="UP000179243"/>
    </source>
</evidence>
<dbReference type="Pfam" id="PF00275">
    <property type="entry name" value="EPSP_synthase"/>
    <property type="match status" value="2"/>
</dbReference>